<dbReference type="EMBL" id="AWUW01000119">
    <property type="protein sequence ID" value="ERJ64945.1"/>
    <property type="molecule type" value="Genomic_DNA"/>
</dbReference>
<proteinExistence type="predicted"/>
<gene>
    <name evidence="1" type="ORF">HMPREF1555_01657</name>
</gene>
<evidence type="ECO:0000313" key="2">
    <source>
        <dbReference type="Proteomes" id="UP000016630"/>
    </source>
</evidence>
<accession>A0A0E2LPI1</accession>
<dbReference type="HOGENOM" id="CLU_2992829_0_0_10"/>
<comment type="caution">
    <text evidence="1">The sequence shown here is derived from an EMBL/GenBank/DDBJ whole genome shotgun (WGS) entry which is preliminary data.</text>
</comment>
<evidence type="ECO:0000313" key="1">
    <source>
        <dbReference type="EMBL" id="ERJ64945.1"/>
    </source>
</evidence>
<dbReference type="Proteomes" id="UP000016630">
    <property type="component" value="Unassembled WGS sequence"/>
</dbReference>
<dbReference type="PATRIC" id="fig|1227271.3.peg.1441"/>
<name>A0A0E2LPI1_PORGN</name>
<organism evidence="1 2">
    <name type="scientific">Porphyromonas gingivalis F0570</name>
    <dbReference type="NCBI Taxonomy" id="1227271"/>
    <lineage>
        <taxon>Bacteria</taxon>
        <taxon>Pseudomonadati</taxon>
        <taxon>Bacteroidota</taxon>
        <taxon>Bacteroidia</taxon>
        <taxon>Bacteroidales</taxon>
        <taxon>Porphyromonadaceae</taxon>
        <taxon>Porphyromonas</taxon>
    </lineage>
</organism>
<dbReference type="RefSeq" id="WP_021665761.1">
    <property type="nucleotide sequence ID" value="NZ_KI259204.1"/>
</dbReference>
<reference evidence="1 2" key="1">
    <citation type="submission" date="2013-06" db="EMBL/GenBank/DDBJ databases">
        <authorList>
            <person name="Weinstock G."/>
            <person name="Sodergren E."/>
            <person name="Lobos E.A."/>
            <person name="Fulton L."/>
            <person name="Fulton R."/>
            <person name="Courtney L."/>
            <person name="Fronick C."/>
            <person name="O'Laughlin M."/>
            <person name="Godfrey J."/>
            <person name="Wilson R.M."/>
            <person name="Miner T."/>
            <person name="Farmer C."/>
            <person name="Delehaunty K."/>
            <person name="Cordes M."/>
            <person name="Minx P."/>
            <person name="Tomlinson C."/>
            <person name="Chen J."/>
            <person name="Wollam A."/>
            <person name="Pepin K.H."/>
            <person name="Bhonagiri V."/>
            <person name="Zhang X."/>
            <person name="Warren W."/>
            <person name="Mitreva M."/>
            <person name="Mardis E.R."/>
            <person name="Wilson R.K."/>
        </authorList>
    </citation>
    <scope>NUCLEOTIDE SEQUENCE [LARGE SCALE GENOMIC DNA]</scope>
    <source>
        <strain evidence="1 2">F0570</strain>
    </source>
</reference>
<dbReference type="AlphaFoldDB" id="A0A0E2LPI1"/>
<sequence>MRKFWAVNSRTMNNVICAEKLPVSKGAKDWALRTERIREGLKATTDLSPSLLMIVFVRRLSIRAYVRQ</sequence>
<protein>
    <submittedName>
        <fullName evidence="1">Uncharacterized protein</fullName>
    </submittedName>
</protein>